<dbReference type="SUPFAM" id="SSF52402">
    <property type="entry name" value="Adenine nucleotide alpha hydrolases-like"/>
    <property type="match status" value="1"/>
</dbReference>
<name>A0A4R0N071_9SPHI</name>
<proteinExistence type="inferred from homology"/>
<gene>
    <name evidence="3" type="ORF">EZ444_17635</name>
</gene>
<keyword evidence="4" id="KW-1185">Reference proteome</keyword>
<accession>A0A4R0N071</accession>
<dbReference type="OrthoDB" id="767873at2"/>
<dbReference type="InterPro" id="IPR006015">
    <property type="entry name" value="Universal_stress_UspA"/>
</dbReference>
<dbReference type="InterPro" id="IPR006016">
    <property type="entry name" value="UspA"/>
</dbReference>
<dbReference type="PRINTS" id="PR01438">
    <property type="entry name" value="UNVRSLSTRESS"/>
</dbReference>
<comment type="caution">
    <text evidence="3">The sequence shown here is derived from an EMBL/GenBank/DDBJ whole genome shotgun (WGS) entry which is preliminary data.</text>
</comment>
<evidence type="ECO:0000313" key="4">
    <source>
        <dbReference type="Proteomes" id="UP000291117"/>
    </source>
</evidence>
<dbReference type="AlphaFoldDB" id="A0A4R0N071"/>
<dbReference type="EMBL" id="SJSM01000012">
    <property type="protein sequence ID" value="TCC93088.1"/>
    <property type="molecule type" value="Genomic_DNA"/>
</dbReference>
<dbReference type="Gene3D" id="3.40.50.620">
    <property type="entry name" value="HUPs"/>
    <property type="match status" value="1"/>
</dbReference>
<evidence type="ECO:0000313" key="3">
    <source>
        <dbReference type="EMBL" id="TCC93088.1"/>
    </source>
</evidence>
<evidence type="ECO:0000256" key="1">
    <source>
        <dbReference type="ARBA" id="ARBA00008791"/>
    </source>
</evidence>
<dbReference type="Proteomes" id="UP000291117">
    <property type="component" value="Unassembled WGS sequence"/>
</dbReference>
<feature type="domain" description="UspA" evidence="2">
    <location>
        <begin position="11"/>
        <end position="155"/>
    </location>
</feature>
<sequence>MKTAKDLDHTKTVIVLTDFTKSALNAADYALFLAVQLKTNILLFHSYYISVSELESLQINDYQSLAQTSKSNLEKEMNRLNNSIKTSTTNFKPEIDYLSEGGGIAENVCSIIEEKKNIFMLVMSGFKARNNDDFLFGTEIKEVVKKARCPVVIVPEMDFLRL</sequence>
<dbReference type="CDD" id="cd00293">
    <property type="entry name" value="USP-like"/>
    <property type="match status" value="1"/>
</dbReference>
<protein>
    <submittedName>
        <fullName evidence="3">Universal stress protein</fullName>
    </submittedName>
</protein>
<evidence type="ECO:0000259" key="2">
    <source>
        <dbReference type="Pfam" id="PF00582"/>
    </source>
</evidence>
<reference evidence="3 4" key="1">
    <citation type="submission" date="2019-02" db="EMBL/GenBank/DDBJ databases">
        <title>Pedobacter sp. RP-3-8 sp. nov., isolated from Arctic soil.</title>
        <authorList>
            <person name="Dahal R.H."/>
        </authorList>
    </citation>
    <scope>NUCLEOTIDE SEQUENCE [LARGE SCALE GENOMIC DNA]</scope>
    <source>
        <strain evidence="3 4">RP-3-8</strain>
    </source>
</reference>
<dbReference type="InterPro" id="IPR014729">
    <property type="entry name" value="Rossmann-like_a/b/a_fold"/>
</dbReference>
<organism evidence="3 4">
    <name type="scientific">Pedobacter hiemivivus</name>
    <dbReference type="NCBI Taxonomy" id="2530454"/>
    <lineage>
        <taxon>Bacteria</taxon>
        <taxon>Pseudomonadati</taxon>
        <taxon>Bacteroidota</taxon>
        <taxon>Sphingobacteriia</taxon>
        <taxon>Sphingobacteriales</taxon>
        <taxon>Sphingobacteriaceae</taxon>
        <taxon>Pedobacter</taxon>
    </lineage>
</organism>
<dbReference type="RefSeq" id="WP_131610463.1">
    <property type="nucleotide sequence ID" value="NZ_SJSM01000012.1"/>
</dbReference>
<comment type="similarity">
    <text evidence="1">Belongs to the universal stress protein A family.</text>
</comment>
<dbReference type="Pfam" id="PF00582">
    <property type="entry name" value="Usp"/>
    <property type="match status" value="1"/>
</dbReference>